<reference evidence="3 4" key="1">
    <citation type="submission" date="2014-07" db="EMBL/GenBank/DDBJ databases">
        <title>Complete Genome Sequence of Dyella japonica Strain A8 Isolated from Malaysian Tropical Soil.</title>
        <authorList>
            <person name="Hui R.K.H."/>
            <person name="Chen J.-W."/>
            <person name="Chan K.-G."/>
            <person name="Leung F.C.C."/>
        </authorList>
    </citation>
    <scope>NUCLEOTIDE SEQUENCE [LARGE SCALE GENOMIC DNA]</scope>
    <source>
        <strain evidence="3 4">A8</strain>
    </source>
</reference>
<dbReference type="InterPro" id="IPR003719">
    <property type="entry name" value="Phenazine_PhzF-like"/>
</dbReference>
<evidence type="ECO:0000313" key="4">
    <source>
        <dbReference type="Proteomes" id="UP000027987"/>
    </source>
</evidence>
<proteinExistence type="inferred from homology"/>
<dbReference type="PATRIC" id="fig|1217721.7.peg.2072"/>
<dbReference type="EMBL" id="CP008884">
    <property type="protein sequence ID" value="AIF47580.1"/>
    <property type="molecule type" value="Genomic_DNA"/>
</dbReference>
<dbReference type="STRING" id="1217721.HY57_10015"/>
<dbReference type="Pfam" id="PF02567">
    <property type="entry name" value="PhzC-PhzF"/>
    <property type="match status" value="1"/>
</dbReference>
<dbReference type="KEGG" id="dja:HY57_10015"/>
<keyword evidence="4" id="KW-1185">Reference proteome</keyword>
<dbReference type="PANTHER" id="PTHR13774">
    <property type="entry name" value="PHENAZINE BIOSYNTHESIS PROTEIN"/>
    <property type="match status" value="1"/>
</dbReference>
<gene>
    <name evidence="3" type="ORF">HY57_10015</name>
</gene>
<dbReference type="RefSeq" id="WP_026033896.1">
    <property type="nucleotide sequence ID" value="NZ_ALOY01000148.1"/>
</dbReference>
<evidence type="ECO:0000313" key="3">
    <source>
        <dbReference type="EMBL" id="AIF47580.1"/>
    </source>
</evidence>
<accession>A0A075K1A8</accession>
<dbReference type="AlphaFoldDB" id="A0A075K1A8"/>
<feature type="active site" evidence="2">
    <location>
        <position position="47"/>
    </location>
</feature>
<evidence type="ECO:0000256" key="2">
    <source>
        <dbReference type="PIRSR" id="PIRSR016184-1"/>
    </source>
</evidence>
<dbReference type="Proteomes" id="UP000027987">
    <property type="component" value="Chromosome"/>
</dbReference>
<dbReference type="SUPFAM" id="SSF54506">
    <property type="entry name" value="Diaminopimelate epimerase-like"/>
    <property type="match status" value="1"/>
</dbReference>
<evidence type="ECO:0000256" key="1">
    <source>
        <dbReference type="ARBA" id="ARBA00008270"/>
    </source>
</evidence>
<dbReference type="PIRSF" id="PIRSF016184">
    <property type="entry name" value="PhzC_PhzF"/>
    <property type="match status" value="1"/>
</dbReference>
<comment type="similarity">
    <text evidence="1">Belongs to the PhzF family.</text>
</comment>
<protein>
    <submittedName>
        <fullName evidence="3">Phenazine biosynthesis protein PhzF</fullName>
    </submittedName>
</protein>
<organism evidence="3 4">
    <name type="scientific">Dyella japonica A8</name>
    <dbReference type="NCBI Taxonomy" id="1217721"/>
    <lineage>
        <taxon>Bacteria</taxon>
        <taxon>Pseudomonadati</taxon>
        <taxon>Pseudomonadota</taxon>
        <taxon>Gammaproteobacteria</taxon>
        <taxon>Lysobacterales</taxon>
        <taxon>Rhodanobacteraceae</taxon>
        <taxon>Dyella</taxon>
    </lineage>
</organism>
<dbReference type="Gene3D" id="3.10.310.10">
    <property type="entry name" value="Diaminopimelate Epimerase, Chain A, domain 1"/>
    <property type="match status" value="2"/>
</dbReference>
<dbReference type="OrthoDB" id="9788221at2"/>
<dbReference type="GO" id="GO:0016853">
    <property type="term" value="F:isomerase activity"/>
    <property type="evidence" value="ECO:0007669"/>
    <property type="project" value="TreeGrafter"/>
</dbReference>
<name>A0A075K1A8_9GAMM</name>
<dbReference type="PANTHER" id="PTHR13774:SF32">
    <property type="entry name" value="ANTISENSE-ENHANCING SEQUENCE 1"/>
    <property type="match status" value="1"/>
</dbReference>
<dbReference type="HOGENOM" id="CLU_048756_0_0_6"/>
<sequence>MRCRVFKQVDVFADQPFKGNPVAVIMDADDLSVEQMAAIARWTNLSETTFVLQPTDPGADYRVRIFTTLHELPFAGHPTLGTCRAWLEAGGVPCGEEIVQQCGVGRVRIRRDANRLAFAAPPLLMSGAAPAPQVEAIRAALGINAHELLDAQWVDNGAGWMALRLASPEVVLRIRPDVSKLGGTPVGVFAAYSVSTEHELPEFEARAFIAGDAMPEDPVTGSLMAGIAQWLQHDRLAPDHYVVNQGRLLGRTGRIHVDRRGEDIWIGGNALTLVDGILAAPFVLSRT</sequence>
<dbReference type="GO" id="GO:0005737">
    <property type="term" value="C:cytoplasm"/>
    <property type="evidence" value="ECO:0007669"/>
    <property type="project" value="TreeGrafter"/>
</dbReference>
<dbReference type="NCBIfam" id="TIGR00654">
    <property type="entry name" value="PhzF_family"/>
    <property type="match status" value="1"/>
</dbReference>